<evidence type="ECO:0000313" key="2">
    <source>
        <dbReference type="EMBL" id="KAJ9594598.1"/>
    </source>
</evidence>
<gene>
    <name evidence="2" type="ORF">L9F63_027419</name>
</gene>
<evidence type="ECO:0000256" key="1">
    <source>
        <dbReference type="SAM" id="Phobius"/>
    </source>
</evidence>
<dbReference type="PANTHER" id="PTHR34609">
    <property type="entry name" value="GEO08273P1-RELATED"/>
    <property type="match status" value="1"/>
</dbReference>
<dbReference type="AlphaFoldDB" id="A0AAD8ELF7"/>
<dbReference type="PANTHER" id="PTHR34609:SF17">
    <property type="entry name" value="GEO08273P1-RELATED"/>
    <property type="match status" value="1"/>
</dbReference>
<dbReference type="Proteomes" id="UP001233999">
    <property type="component" value="Unassembled WGS sequence"/>
</dbReference>
<comment type="caution">
    <text evidence="2">The sequence shown here is derived from an EMBL/GenBank/DDBJ whole genome shotgun (WGS) entry which is preliminary data.</text>
</comment>
<proteinExistence type="predicted"/>
<feature type="transmembrane region" description="Helical" evidence="1">
    <location>
        <begin position="123"/>
        <end position="150"/>
    </location>
</feature>
<dbReference type="InterPro" id="IPR053077">
    <property type="entry name" value="MARVEL_domain_protein_3"/>
</dbReference>
<reference evidence="2" key="1">
    <citation type="journal article" date="2023" name="IScience">
        <title>Live-bearing cockroach genome reveals convergent evolutionary mechanisms linked to viviparity in insects and beyond.</title>
        <authorList>
            <person name="Fouks B."/>
            <person name="Harrison M.C."/>
            <person name="Mikhailova A.A."/>
            <person name="Marchal E."/>
            <person name="English S."/>
            <person name="Carruthers M."/>
            <person name="Jennings E.C."/>
            <person name="Chiamaka E.L."/>
            <person name="Frigard R.A."/>
            <person name="Pippel M."/>
            <person name="Attardo G.M."/>
            <person name="Benoit J.B."/>
            <person name="Bornberg-Bauer E."/>
            <person name="Tobe S.S."/>
        </authorList>
    </citation>
    <scope>NUCLEOTIDE SEQUENCE</scope>
    <source>
        <strain evidence="2">Stay&amp;Tobe</strain>
    </source>
</reference>
<reference evidence="2" key="2">
    <citation type="submission" date="2023-05" db="EMBL/GenBank/DDBJ databases">
        <authorList>
            <person name="Fouks B."/>
        </authorList>
    </citation>
    <scope>NUCLEOTIDE SEQUENCE</scope>
    <source>
        <strain evidence="2">Stay&amp;Tobe</strain>
        <tissue evidence="2">Testes</tissue>
    </source>
</reference>
<keyword evidence="1" id="KW-1133">Transmembrane helix</keyword>
<feature type="transmembrane region" description="Helical" evidence="1">
    <location>
        <begin position="57"/>
        <end position="83"/>
    </location>
</feature>
<organism evidence="2 3">
    <name type="scientific">Diploptera punctata</name>
    <name type="common">Pacific beetle cockroach</name>
    <dbReference type="NCBI Taxonomy" id="6984"/>
    <lineage>
        <taxon>Eukaryota</taxon>
        <taxon>Metazoa</taxon>
        <taxon>Ecdysozoa</taxon>
        <taxon>Arthropoda</taxon>
        <taxon>Hexapoda</taxon>
        <taxon>Insecta</taxon>
        <taxon>Pterygota</taxon>
        <taxon>Neoptera</taxon>
        <taxon>Polyneoptera</taxon>
        <taxon>Dictyoptera</taxon>
        <taxon>Blattodea</taxon>
        <taxon>Blaberoidea</taxon>
        <taxon>Blaberidae</taxon>
        <taxon>Diplopterinae</taxon>
        <taxon>Diploptera</taxon>
    </lineage>
</organism>
<keyword evidence="1" id="KW-0472">Membrane</keyword>
<dbReference type="Pfam" id="PF15860">
    <property type="entry name" value="DUF4728"/>
    <property type="match status" value="1"/>
</dbReference>
<sequence>MKVRQFCCGCSLRTGAIIVGVVETLGGLIEVILYIVAAAEAEPDPREKENILDALDTIRVSNIILAGVTIILTILSALIILGVKLSRPSLFVPWMIYTCFAIFATVVSRVISIDAYFDAEDVALAVIYIVGTLVNIALHTYFLVVVYSLYREFKGEYLLDM</sequence>
<dbReference type="InterPro" id="IPR031720">
    <property type="entry name" value="DUF4728"/>
</dbReference>
<feature type="transmembrane region" description="Helical" evidence="1">
    <location>
        <begin position="90"/>
        <end position="111"/>
    </location>
</feature>
<feature type="transmembrane region" description="Helical" evidence="1">
    <location>
        <begin position="12"/>
        <end position="37"/>
    </location>
</feature>
<keyword evidence="1" id="KW-0812">Transmembrane</keyword>
<dbReference type="EMBL" id="JASPKZ010002880">
    <property type="protein sequence ID" value="KAJ9594598.1"/>
    <property type="molecule type" value="Genomic_DNA"/>
</dbReference>
<keyword evidence="3" id="KW-1185">Reference proteome</keyword>
<protein>
    <submittedName>
        <fullName evidence="2">Uncharacterized protein</fullName>
    </submittedName>
</protein>
<accession>A0AAD8ELF7</accession>
<name>A0AAD8ELF7_DIPPU</name>
<evidence type="ECO:0000313" key="3">
    <source>
        <dbReference type="Proteomes" id="UP001233999"/>
    </source>
</evidence>